<sequence length="325" mass="35782">MFQSYDQAFEAITGSNPMLELLLEKEYAFAHEAGVFIADRNELFITSNQLSGHDGQRKVQISKICFHEDGSIQCDEVSCPNIVMANGGVNYKDDKILVCAQGSATAPSGVYVMDDTFPYHAELMVSEFLGRPFNAVNDIVVHSDGSIWFTDPCYAFDQGIKAKPRLPNHVYRYVPSTNSIRVMADGFGRPNGICFSSDENIVYVTDTDWIRGSGNIDDTRASTIYAFDVQEYSGQPFLTNRRLFAFADNGIPDGIKCDMAGNVYSGCGDGVHVWSPGGVLLGKILVSGGIANFCFGRRGELFLLNETRLWRARLSGTLRGALLKI</sequence>
<dbReference type="OrthoDB" id="423498at2759"/>
<dbReference type="AlphaFoldDB" id="A0A0D1YP28"/>
<name>A0A0D1YP28_9EURO</name>
<feature type="domain" description="SMP-30/Gluconolactonase/LRE-like region" evidence="1">
    <location>
        <begin position="105"/>
        <end position="297"/>
    </location>
</feature>
<dbReference type="EMBL" id="KN846951">
    <property type="protein sequence ID" value="KIV84577.1"/>
    <property type="molecule type" value="Genomic_DNA"/>
</dbReference>
<dbReference type="STRING" id="1016849.A0A0D1YP28"/>
<dbReference type="PANTHER" id="PTHR47064">
    <property type="entry name" value="PUTATIVE (AFU_ORTHOLOGUE AFUA_1G08990)-RELATED"/>
    <property type="match status" value="1"/>
</dbReference>
<dbReference type="Proteomes" id="UP000053599">
    <property type="component" value="Unassembled WGS sequence"/>
</dbReference>
<evidence type="ECO:0000313" key="2">
    <source>
        <dbReference type="EMBL" id="KIV84577.1"/>
    </source>
</evidence>
<dbReference type="Gene3D" id="2.120.10.30">
    <property type="entry name" value="TolB, C-terminal domain"/>
    <property type="match status" value="1"/>
</dbReference>
<dbReference type="InterPro" id="IPR013658">
    <property type="entry name" value="SGL"/>
</dbReference>
<proteinExistence type="predicted"/>
<dbReference type="Pfam" id="PF08450">
    <property type="entry name" value="SGL"/>
    <property type="match status" value="1"/>
</dbReference>
<protein>
    <recommendedName>
        <fullName evidence="1">SMP-30/Gluconolactonase/LRE-like region domain-containing protein</fullName>
    </recommendedName>
</protein>
<dbReference type="SUPFAM" id="SSF63829">
    <property type="entry name" value="Calcium-dependent phosphotriesterase"/>
    <property type="match status" value="1"/>
</dbReference>
<evidence type="ECO:0000313" key="3">
    <source>
        <dbReference type="Proteomes" id="UP000053599"/>
    </source>
</evidence>
<evidence type="ECO:0000259" key="1">
    <source>
        <dbReference type="Pfam" id="PF08450"/>
    </source>
</evidence>
<accession>A0A0D1YP28</accession>
<dbReference type="HOGENOM" id="CLU_036110_1_3_1"/>
<reference evidence="2 3" key="1">
    <citation type="submission" date="2015-01" db="EMBL/GenBank/DDBJ databases">
        <title>The Genome Sequence of Exophiala sideris CBS121828.</title>
        <authorList>
            <consortium name="The Broad Institute Genomics Platform"/>
            <person name="Cuomo C."/>
            <person name="de Hoog S."/>
            <person name="Gorbushina A."/>
            <person name="Stielow B."/>
            <person name="Teixiera M."/>
            <person name="Abouelleil A."/>
            <person name="Chapman S.B."/>
            <person name="Priest M."/>
            <person name="Young S.K."/>
            <person name="Wortman J."/>
            <person name="Nusbaum C."/>
            <person name="Birren B."/>
        </authorList>
    </citation>
    <scope>NUCLEOTIDE SEQUENCE [LARGE SCALE GENOMIC DNA]</scope>
    <source>
        <strain evidence="2 3">CBS 121828</strain>
    </source>
</reference>
<dbReference type="InterPro" id="IPR052988">
    <property type="entry name" value="Oryzine_lactonohydrolase"/>
</dbReference>
<dbReference type="PANTHER" id="PTHR47064:SF2">
    <property type="entry name" value="SMP-30_GLUCONOLACTONASE_LRE-LIKE REGION DOMAIN-CONTAINING PROTEIN-RELATED"/>
    <property type="match status" value="1"/>
</dbReference>
<organism evidence="2 3">
    <name type="scientific">Exophiala sideris</name>
    <dbReference type="NCBI Taxonomy" id="1016849"/>
    <lineage>
        <taxon>Eukaryota</taxon>
        <taxon>Fungi</taxon>
        <taxon>Dikarya</taxon>
        <taxon>Ascomycota</taxon>
        <taxon>Pezizomycotina</taxon>
        <taxon>Eurotiomycetes</taxon>
        <taxon>Chaetothyriomycetidae</taxon>
        <taxon>Chaetothyriales</taxon>
        <taxon>Herpotrichiellaceae</taxon>
        <taxon>Exophiala</taxon>
    </lineage>
</organism>
<dbReference type="InterPro" id="IPR011042">
    <property type="entry name" value="6-blade_b-propeller_TolB-like"/>
</dbReference>
<gene>
    <name evidence="2" type="ORF">PV11_00350</name>
</gene>